<proteinExistence type="predicted"/>
<dbReference type="STRING" id="42157.A0A182E1E7"/>
<dbReference type="EMBL" id="UYRW01000244">
    <property type="protein sequence ID" value="VDK64905.1"/>
    <property type="molecule type" value="Genomic_DNA"/>
</dbReference>
<dbReference type="PANTHER" id="PTHR39369:SF6">
    <property type="entry name" value="LIN-24 (TWENTY-FOUR) LIKE"/>
    <property type="match status" value="1"/>
</dbReference>
<protein>
    <submittedName>
        <fullName evidence="2 4">Uncharacterized protein</fullName>
    </submittedName>
</protein>
<dbReference type="SUPFAM" id="SSF56973">
    <property type="entry name" value="Aerolisin/ETX pore-forming domain"/>
    <property type="match status" value="1"/>
</dbReference>
<evidence type="ECO:0000313" key="2">
    <source>
        <dbReference type="EMBL" id="VDK64905.1"/>
    </source>
</evidence>
<sequence>MESIDHSSSATWQYRGSNRNEKLTSDVMPTTDPLNTTNLSGTGSKELVDLEVIVLNWAKQIFDVTKTKAEAKINKKFLQYNINWSHLFNESLEPIYTIGGADVRNVRQSKDEQSLFKSTFTNTTEREQEYSFKTERSTRSAATIIIGKTFRFLSDLYINIAPE</sequence>
<dbReference type="Proteomes" id="UP000271087">
    <property type="component" value="Unassembled WGS sequence"/>
</dbReference>
<evidence type="ECO:0000256" key="1">
    <source>
        <dbReference type="SAM" id="MobiDB-lite"/>
    </source>
</evidence>
<dbReference type="OrthoDB" id="9977517at2759"/>
<organism evidence="4">
    <name type="scientific">Onchocerca ochengi</name>
    <name type="common">Filarial nematode worm</name>
    <dbReference type="NCBI Taxonomy" id="42157"/>
    <lineage>
        <taxon>Eukaryota</taxon>
        <taxon>Metazoa</taxon>
        <taxon>Ecdysozoa</taxon>
        <taxon>Nematoda</taxon>
        <taxon>Chromadorea</taxon>
        <taxon>Rhabditida</taxon>
        <taxon>Spirurina</taxon>
        <taxon>Spiruromorpha</taxon>
        <taxon>Filarioidea</taxon>
        <taxon>Onchocercidae</taxon>
        <taxon>Onchocerca</taxon>
    </lineage>
</organism>
<feature type="region of interest" description="Disordered" evidence="1">
    <location>
        <begin position="18"/>
        <end position="40"/>
    </location>
</feature>
<dbReference type="WBParaSite" id="nOo.2.0.1.t01783-RA">
    <property type="protein sequence ID" value="nOo.2.0.1.t01783-RA"/>
    <property type="gene ID" value="nOo.2.0.1.g01783"/>
</dbReference>
<reference evidence="2 3" key="2">
    <citation type="submission" date="2018-08" db="EMBL/GenBank/DDBJ databases">
        <authorList>
            <person name="Laetsch R D."/>
            <person name="Stevens L."/>
            <person name="Kumar S."/>
            <person name="Blaxter L. M."/>
        </authorList>
    </citation>
    <scope>NUCLEOTIDE SEQUENCE [LARGE SCALE GENOMIC DNA]</scope>
</reference>
<evidence type="ECO:0000313" key="3">
    <source>
        <dbReference type="Proteomes" id="UP000271087"/>
    </source>
</evidence>
<gene>
    <name evidence="2" type="ORF">NOO_LOCUS1783</name>
</gene>
<dbReference type="PANTHER" id="PTHR39369">
    <property type="entry name" value="LIN-24 (TWENTY-FOUR) LIKE"/>
    <property type="match status" value="1"/>
</dbReference>
<accession>A0A182E1E7</accession>
<name>A0A182E1E7_ONCOC</name>
<keyword evidence="3" id="KW-1185">Reference proteome</keyword>
<reference evidence="4" key="1">
    <citation type="submission" date="2016-06" db="UniProtKB">
        <authorList>
            <consortium name="WormBaseParasite"/>
        </authorList>
    </citation>
    <scope>IDENTIFICATION</scope>
</reference>
<dbReference type="AlphaFoldDB" id="A0A182E1E7"/>
<evidence type="ECO:0000313" key="4">
    <source>
        <dbReference type="WBParaSite" id="nOo.2.0.1.t01783-RA"/>
    </source>
</evidence>